<evidence type="ECO:0000313" key="2">
    <source>
        <dbReference type="Proteomes" id="UP000001724"/>
    </source>
</evidence>
<sequence length="98" mass="11293">MSKHDWLTFSDLNGEQYFKCVAQSEVARKWSPYLSLDGPGYEGRHRLPYGLSNIPYGTVIWSWSADAWIRRIKPEGKYPRNFTVVATAEEAAGLRRLK</sequence>
<dbReference type="Proteomes" id="UP000001724">
    <property type="component" value="Segment"/>
</dbReference>
<dbReference type="GeneID" id="6417501"/>
<evidence type="ECO:0000313" key="1">
    <source>
        <dbReference type="EMBL" id="ACE79792.1"/>
    </source>
</evidence>
<name>B3VG15_9CAUD</name>
<dbReference type="KEGG" id="vg:6417501"/>
<protein>
    <submittedName>
        <fullName evidence="1">Uncharacterized protein</fullName>
    </submittedName>
</protein>
<dbReference type="RefSeq" id="YP_001994502.1">
    <property type="nucleotide sequence ID" value="NC_011019.1"/>
</dbReference>
<gene>
    <name evidence="1" type="ORF">KBG_44</name>
</gene>
<dbReference type="EMBL" id="EU744248">
    <property type="protein sequence ID" value="ACE79792.1"/>
    <property type="molecule type" value="Genomic_DNA"/>
</dbReference>
<proteinExistence type="predicted"/>
<keyword evidence="2" id="KW-1185">Reference proteome</keyword>
<reference evidence="1 2" key="1">
    <citation type="submission" date="2008-05" db="EMBL/GenBank/DDBJ databases">
        <authorList>
            <person name="Germane K.L."/>
            <person name="Pedulla M.L."/>
            <person name="Houtz J.M."/>
            <person name="Miake-Lye S."/>
            <person name="Weber R.J."/>
            <person name="Chambers R.A."/>
            <person name="Jacobs-Sera D."/>
            <person name="Hendrix R.W."/>
            <person name="Hatfull G.F."/>
        </authorList>
    </citation>
    <scope>NUCLEOTIDE SEQUENCE [LARGE SCALE GENOMIC DNA]</scope>
</reference>
<accession>B3VG15</accession>
<organism evidence="1 2">
    <name type="scientific">Mycobacterium phage KBG</name>
    <dbReference type="NCBI Taxonomy" id="2914011"/>
    <lineage>
        <taxon>Viruses</taxon>
        <taxon>Duplodnaviria</taxon>
        <taxon>Heunggongvirae</taxon>
        <taxon>Uroviricota</taxon>
        <taxon>Caudoviricetes</taxon>
        <taxon>Fromanvirus</taxon>
        <taxon>Fromanvirus KBG</taxon>
    </lineage>
</organism>
<dbReference type="OrthoDB" id="17226at10239"/>